<dbReference type="OMA" id="YNMEDKF"/>
<accession>A0A9J6H7K1</accession>
<evidence type="ECO:0000313" key="3">
    <source>
        <dbReference type="Proteomes" id="UP000821853"/>
    </source>
</evidence>
<feature type="region of interest" description="Disordered" evidence="1">
    <location>
        <begin position="18"/>
        <end position="41"/>
    </location>
</feature>
<dbReference type="PANTHER" id="PTHR38338:SF1">
    <property type="entry name" value="AGAP013079-PA"/>
    <property type="match status" value="1"/>
</dbReference>
<name>A0A9J6H7K1_HAELO</name>
<dbReference type="AlphaFoldDB" id="A0A9J6H7K1"/>
<reference evidence="2 3" key="1">
    <citation type="journal article" date="2020" name="Cell">
        <title>Large-Scale Comparative Analyses of Tick Genomes Elucidate Their Genetic Diversity and Vector Capacities.</title>
        <authorList>
            <consortium name="Tick Genome and Microbiome Consortium (TIGMIC)"/>
            <person name="Jia N."/>
            <person name="Wang J."/>
            <person name="Shi W."/>
            <person name="Du L."/>
            <person name="Sun Y."/>
            <person name="Zhan W."/>
            <person name="Jiang J.F."/>
            <person name="Wang Q."/>
            <person name="Zhang B."/>
            <person name="Ji P."/>
            <person name="Bell-Sakyi L."/>
            <person name="Cui X.M."/>
            <person name="Yuan T.T."/>
            <person name="Jiang B.G."/>
            <person name="Yang W.F."/>
            <person name="Lam T.T."/>
            <person name="Chang Q.C."/>
            <person name="Ding S.J."/>
            <person name="Wang X.J."/>
            <person name="Zhu J.G."/>
            <person name="Ruan X.D."/>
            <person name="Zhao L."/>
            <person name="Wei J.T."/>
            <person name="Ye R.Z."/>
            <person name="Que T.C."/>
            <person name="Du C.H."/>
            <person name="Zhou Y.H."/>
            <person name="Cheng J.X."/>
            <person name="Dai P.F."/>
            <person name="Guo W.B."/>
            <person name="Han X.H."/>
            <person name="Huang E.J."/>
            <person name="Li L.F."/>
            <person name="Wei W."/>
            <person name="Gao Y.C."/>
            <person name="Liu J.Z."/>
            <person name="Shao H.Z."/>
            <person name="Wang X."/>
            <person name="Wang C.C."/>
            <person name="Yang T.C."/>
            <person name="Huo Q.B."/>
            <person name="Li W."/>
            <person name="Chen H.Y."/>
            <person name="Chen S.E."/>
            <person name="Zhou L.G."/>
            <person name="Ni X.B."/>
            <person name="Tian J.H."/>
            <person name="Sheng Y."/>
            <person name="Liu T."/>
            <person name="Pan Y.S."/>
            <person name="Xia L.Y."/>
            <person name="Li J."/>
            <person name="Zhao F."/>
            <person name="Cao W.C."/>
        </authorList>
    </citation>
    <scope>NUCLEOTIDE SEQUENCE [LARGE SCALE GENOMIC DNA]</scope>
    <source>
        <strain evidence="2">HaeL-2018</strain>
    </source>
</reference>
<dbReference type="PANTHER" id="PTHR38338">
    <property type="entry name" value="AGAP013079-PA"/>
    <property type="match status" value="1"/>
</dbReference>
<protein>
    <submittedName>
        <fullName evidence="2">Uncharacterized protein</fullName>
    </submittedName>
</protein>
<proteinExistence type="predicted"/>
<dbReference type="EMBL" id="JABSTR010000976">
    <property type="protein sequence ID" value="KAH9383097.1"/>
    <property type="molecule type" value="Genomic_DNA"/>
</dbReference>
<sequence>MAFMIPIVKKDYSLYQASGSPQTSSPCGSLHSRSGNSSLSCSPGYNMEDKFKNRKAPSVGRTDTATSTYSVCSTKSASKSNDSFFKKLIGKDKAAR</sequence>
<evidence type="ECO:0000313" key="2">
    <source>
        <dbReference type="EMBL" id="KAH9383097.1"/>
    </source>
</evidence>
<gene>
    <name evidence="2" type="ORF">HPB48_023832</name>
</gene>
<comment type="caution">
    <text evidence="2">The sequence shown here is derived from an EMBL/GenBank/DDBJ whole genome shotgun (WGS) entry which is preliminary data.</text>
</comment>
<evidence type="ECO:0000256" key="1">
    <source>
        <dbReference type="SAM" id="MobiDB-lite"/>
    </source>
</evidence>
<feature type="compositionally biased region" description="Low complexity" evidence="1">
    <location>
        <begin position="27"/>
        <end position="41"/>
    </location>
</feature>
<dbReference type="Proteomes" id="UP000821853">
    <property type="component" value="Unassembled WGS sequence"/>
</dbReference>
<dbReference type="VEuPathDB" id="VectorBase:HLOH_044830"/>
<organism evidence="2 3">
    <name type="scientific">Haemaphysalis longicornis</name>
    <name type="common">Bush tick</name>
    <dbReference type="NCBI Taxonomy" id="44386"/>
    <lineage>
        <taxon>Eukaryota</taxon>
        <taxon>Metazoa</taxon>
        <taxon>Ecdysozoa</taxon>
        <taxon>Arthropoda</taxon>
        <taxon>Chelicerata</taxon>
        <taxon>Arachnida</taxon>
        <taxon>Acari</taxon>
        <taxon>Parasitiformes</taxon>
        <taxon>Ixodida</taxon>
        <taxon>Ixodoidea</taxon>
        <taxon>Ixodidae</taxon>
        <taxon>Haemaphysalinae</taxon>
        <taxon>Haemaphysalis</taxon>
    </lineage>
</organism>
<keyword evidence="3" id="KW-1185">Reference proteome</keyword>